<gene>
    <name evidence="2" type="ORF">QCA50_015206</name>
</gene>
<dbReference type="EMBL" id="JASBNA010000039">
    <property type="protein sequence ID" value="KAK7681859.1"/>
    <property type="molecule type" value="Genomic_DNA"/>
</dbReference>
<keyword evidence="3" id="KW-1185">Reference proteome</keyword>
<dbReference type="Proteomes" id="UP001385951">
    <property type="component" value="Unassembled WGS sequence"/>
</dbReference>
<evidence type="ECO:0000313" key="3">
    <source>
        <dbReference type="Proteomes" id="UP001385951"/>
    </source>
</evidence>
<organism evidence="2 3">
    <name type="scientific">Cerrena zonata</name>
    <dbReference type="NCBI Taxonomy" id="2478898"/>
    <lineage>
        <taxon>Eukaryota</taxon>
        <taxon>Fungi</taxon>
        <taxon>Dikarya</taxon>
        <taxon>Basidiomycota</taxon>
        <taxon>Agaricomycotina</taxon>
        <taxon>Agaricomycetes</taxon>
        <taxon>Polyporales</taxon>
        <taxon>Cerrenaceae</taxon>
        <taxon>Cerrena</taxon>
    </lineage>
</organism>
<evidence type="ECO:0000313" key="2">
    <source>
        <dbReference type="EMBL" id="KAK7681859.1"/>
    </source>
</evidence>
<feature type="region of interest" description="Disordered" evidence="1">
    <location>
        <begin position="97"/>
        <end position="184"/>
    </location>
</feature>
<sequence>MPEYANNLNNATRTNPVKREETTMVGNKFYSPRPKKTGSTGFALSSWTIEPLIFERKDPSKNIVHIEYSRKKVSEYLEDISGHVKLSRDHGLITRKDEIIDLRTPPRNNQRTVKATRSSGSRAHKSPLPDSREATEVEVEVSTSRTGRTSRKRARDEDDEDGGDHHRRASGSPSTGSRTRRKQN</sequence>
<protein>
    <submittedName>
        <fullName evidence="2">Uncharacterized protein</fullName>
    </submittedName>
</protein>
<name>A0AAW0FS25_9APHY</name>
<evidence type="ECO:0000256" key="1">
    <source>
        <dbReference type="SAM" id="MobiDB-lite"/>
    </source>
</evidence>
<reference evidence="2 3" key="1">
    <citation type="submission" date="2022-09" db="EMBL/GenBank/DDBJ databases">
        <authorList>
            <person name="Palmer J.M."/>
        </authorList>
    </citation>
    <scope>NUCLEOTIDE SEQUENCE [LARGE SCALE GENOMIC DNA]</scope>
    <source>
        <strain evidence="2 3">DSM 7382</strain>
    </source>
</reference>
<dbReference type="AlphaFoldDB" id="A0AAW0FS25"/>
<feature type="compositionally biased region" description="Polar residues" evidence="1">
    <location>
        <begin position="106"/>
        <end position="121"/>
    </location>
</feature>
<comment type="caution">
    <text evidence="2">The sequence shown here is derived from an EMBL/GenBank/DDBJ whole genome shotgun (WGS) entry which is preliminary data.</text>
</comment>
<accession>A0AAW0FS25</accession>
<proteinExistence type="predicted"/>